<feature type="chain" id="PRO_5043627902" description="Tetratricopeptide repeat protein" evidence="1">
    <location>
        <begin position="20"/>
        <end position="421"/>
    </location>
</feature>
<dbReference type="AlphaFoldDB" id="A0AAU9C840"/>
<dbReference type="KEGG" id="fax:FUAX_07030"/>
<dbReference type="EMBL" id="AP025314">
    <property type="protein sequence ID" value="BDD08271.1"/>
    <property type="molecule type" value="Genomic_DNA"/>
</dbReference>
<dbReference type="RefSeq" id="WP_338393539.1">
    <property type="nucleotide sequence ID" value="NZ_AP025314.1"/>
</dbReference>
<sequence length="421" mass="48689">MRRLILFLSFLLVNFTLSAQSSAFLDDFSKELDCEEGRKTLVYENSPEYNELIKIAEKTYREGDYKTSVELYENAFSISKESSADLYNGGCSAALSNDSTKAFHFLNLAADNGFKKLGRIQSDCDLRSLRNSPSWVPLLYKIRDNEEDYHYNSGIITSVFKSIEENNTDSIWALTNCSFKKDHDRDTFNAQIKGLNAFMKKNELSPPQKTGPIATSSSYQSDLSGWPNGRLTHIRTYRYFANPKLLGGETTHLNEEIGYEIELDVIGYYGSKKWLICNLDIKNNYFEKSFNCKDYINNYFDDTTKLTCRLEIIKPEREIVYDSEDTISAFSSIEPLVDIQWHELKYFPKSEDEIIYKIHFKKKLGIIREREHWMGLSALNIFFKGQSDYMIISNGTKYGVYQGKTKKIKAWVLEQIKKGII</sequence>
<evidence type="ECO:0000313" key="2">
    <source>
        <dbReference type="EMBL" id="BDD08271.1"/>
    </source>
</evidence>
<keyword evidence="3" id="KW-1185">Reference proteome</keyword>
<evidence type="ECO:0008006" key="4">
    <source>
        <dbReference type="Google" id="ProtNLM"/>
    </source>
</evidence>
<accession>A0AAU9C840</accession>
<gene>
    <name evidence="2" type="ORF">FUAX_07030</name>
</gene>
<dbReference type="Proteomes" id="UP001348817">
    <property type="component" value="Chromosome"/>
</dbReference>
<keyword evidence="1" id="KW-0732">Signal</keyword>
<proteinExistence type="predicted"/>
<name>A0AAU9C840_9BACT</name>
<evidence type="ECO:0000256" key="1">
    <source>
        <dbReference type="SAM" id="SignalP"/>
    </source>
</evidence>
<protein>
    <recommendedName>
        <fullName evidence="4">Tetratricopeptide repeat protein</fullName>
    </recommendedName>
</protein>
<feature type="signal peptide" evidence="1">
    <location>
        <begin position="1"/>
        <end position="19"/>
    </location>
</feature>
<organism evidence="2 3">
    <name type="scientific">Fulvitalea axinellae</name>
    <dbReference type="NCBI Taxonomy" id="1182444"/>
    <lineage>
        <taxon>Bacteria</taxon>
        <taxon>Pseudomonadati</taxon>
        <taxon>Bacteroidota</taxon>
        <taxon>Cytophagia</taxon>
        <taxon>Cytophagales</taxon>
        <taxon>Persicobacteraceae</taxon>
        <taxon>Fulvitalea</taxon>
    </lineage>
</organism>
<evidence type="ECO:0000313" key="3">
    <source>
        <dbReference type="Proteomes" id="UP001348817"/>
    </source>
</evidence>
<reference evidence="2 3" key="1">
    <citation type="submission" date="2021-12" db="EMBL/GenBank/DDBJ databases">
        <title>Genome sequencing of bacteria with rrn-lacking chromosome and rrn-plasmid.</title>
        <authorList>
            <person name="Anda M."/>
            <person name="Iwasaki W."/>
        </authorList>
    </citation>
    <scope>NUCLEOTIDE SEQUENCE [LARGE SCALE GENOMIC DNA]</scope>
    <source>
        <strain evidence="2 3">DSM 100852</strain>
    </source>
</reference>